<dbReference type="Gene3D" id="2.60.40.1820">
    <property type="match status" value="2"/>
</dbReference>
<dbReference type="SUPFAM" id="SSF117070">
    <property type="entry name" value="LEA14-like"/>
    <property type="match status" value="2"/>
</dbReference>
<accession>A0ABU9GMU8</accession>
<dbReference type="RefSeq" id="WP_341596632.1">
    <property type="nucleotide sequence ID" value="NZ_JBAKAZ010000007.1"/>
</dbReference>
<name>A0ABU9GMU8_9GAMM</name>
<dbReference type="PANTHER" id="PTHR31459">
    <property type="match status" value="1"/>
</dbReference>
<dbReference type="SMART" id="SM00769">
    <property type="entry name" value="WHy"/>
    <property type="match status" value="2"/>
</dbReference>
<comment type="caution">
    <text evidence="4">The sequence shown here is derived from an EMBL/GenBank/DDBJ whole genome shotgun (WGS) entry which is preliminary data.</text>
</comment>
<evidence type="ECO:0000313" key="4">
    <source>
        <dbReference type="EMBL" id="MEL0628622.1"/>
    </source>
</evidence>
<sequence>MFKNVLIVSSIAVLSACSSIQDFAKDYVQQPTVNYKSISVGEVSTDLIEINPTFNVTNNNSFAMPIDDISYQLALNNEQLLSGQTEQIGTLPANSDKDVTLSLGLTQDTLTAMQQLLLTQDKVDYQIKGSVNTMGVAIPFEQSATLYVPQVSIADLEVINADFDKLDIVLTLAVDNKNDFSLPLDDVDYLVSSNGSDLFNGSLNSQEIEQGESLITLPLVVKPNDLFSNVFALLMNPELPLHFEITSPLFTKSYDQTINLTSLFK</sequence>
<feature type="domain" description="Water stress and hypersensitive response" evidence="3">
    <location>
        <begin position="33"/>
        <end position="147"/>
    </location>
</feature>
<keyword evidence="5" id="KW-1185">Reference proteome</keyword>
<dbReference type="Proteomes" id="UP001369082">
    <property type="component" value="Unassembled WGS sequence"/>
</dbReference>
<dbReference type="PROSITE" id="PS51257">
    <property type="entry name" value="PROKAR_LIPOPROTEIN"/>
    <property type="match status" value="1"/>
</dbReference>
<organism evidence="4 5">
    <name type="scientific">Psychromonas aquatilis</name>
    <dbReference type="NCBI Taxonomy" id="2005072"/>
    <lineage>
        <taxon>Bacteria</taxon>
        <taxon>Pseudomonadati</taxon>
        <taxon>Pseudomonadota</taxon>
        <taxon>Gammaproteobacteria</taxon>
        <taxon>Alteromonadales</taxon>
        <taxon>Psychromonadaceae</taxon>
        <taxon>Psychromonas</taxon>
    </lineage>
</organism>
<dbReference type="InterPro" id="IPR013990">
    <property type="entry name" value="WHy-dom"/>
</dbReference>
<dbReference type="EMBL" id="JBAKAZ010000007">
    <property type="protein sequence ID" value="MEL0628622.1"/>
    <property type="molecule type" value="Genomic_DNA"/>
</dbReference>
<reference evidence="4 5" key="1">
    <citation type="submission" date="2024-02" db="EMBL/GenBank/DDBJ databases">
        <title>Bacteria isolated from the canopy kelp, Nereocystis luetkeana.</title>
        <authorList>
            <person name="Pfister C.A."/>
            <person name="Younker I.T."/>
            <person name="Light S.H."/>
        </authorList>
    </citation>
    <scope>NUCLEOTIDE SEQUENCE [LARGE SCALE GENOMIC DNA]</scope>
    <source>
        <strain evidence="4 5">TI.1.05</strain>
    </source>
</reference>
<evidence type="ECO:0000259" key="3">
    <source>
        <dbReference type="SMART" id="SM00769"/>
    </source>
</evidence>
<evidence type="ECO:0000256" key="2">
    <source>
        <dbReference type="SAM" id="SignalP"/>
    </source>
</evidence>
<feature type="chain" id="PRO_5046709802" evidence="2">
    <location>
        <begin position="25"/>
        <end position="265"/>
    </location>
</feature>
<comment type="similarity">
    <text evidence="1">Belongs to the LEA type 2 family.</text>
</comment>
<keyword evidence="2" id="KW-0732">Signal</keyword>
<feature type="domain" description="Water stress and hypersensitive response" evidence="3">
    <location>
        <begin position="151"/>
        <end position="263"/>
    </location>
</feature>
<dbReference type="InterPro" id="IPR004864">
    <property type="entry name" value="LEA_2"/>
</dbReference>
<protein>
    <submittedName>
        <fullName evidence="4">LEA type 2 family protein</fullName>
    </submittedName>
</protein>
<dbReference type="Pfam" id="PF03168">
    <property type="entry name" value="LEA_2"/>
    <property type="match status" value="2"/>
</dbReference>
<gene>
    <name evidence="4" type="ORF">V6256_03290</name>
</gene>
<dbReference type="InterPro" id="IPR045043">
    <property type="entry name" value="Lea14-like"/>
</dbReference>
<proteinExistence type="inferred from homology"/>
<evidence type="ECO:0000256" key="1">
    <source>
        <dbReference type="ARBA" id="ARBA00005960"/>
    </source>
</evidence>
<dbReference type="PANTHER" id="PTHR31459:SF2">
    <property type="entry name" value="OS03G0843300 PROTEIN"/>
    <property type="match status" value="1"/>
</dbReference>
<evidence type="ECO:0000313" key="5">
    <source>
        <dbReference type="Proteomes" id="UP001369082"/>
    </source>
</evidence>
<feature type="signal peptide" evidence="2">
    <location>
        <begin position="1"/>
        <end position="24"/>
    </location>
</feature>